<organism evidence="2 3">
    <name type="scientific">Pelagibacter ubique (strain HTCC1062)</name>
    <dbReference type="NCBI Taxonomy" id="335992"/>
    <lineage>
        <taxon>Bacteria</taxon>
        <taxon>Pseudomonadati</taxon>
        <taxon>Pseudomonadota</taxon>
        <taxon>Alphaproteobacteria</taxon>
        <taxon>Candidatus Pelagibacterales</taxon>
        <taxon>Candidatus Pelagibacteraceae</taxon>
        <taxon>Candidatus Pelagibacter</taxon>
    </lineage>
</organism>
<dbReference type="InterPro" id="IPR016040">
    <property type="entry name" value="NAD(P)-bd_dom"/>
</dbReference>
<protein>
    <recommendedName>
        <fullName evidence="1">NAD(P)-binding domain-containing protein</fullName>
    </recommendedName>
</protein>
<dbReference type="RefSeq" id="WP_011281786.1">
    <property type="nucleotide sequence ID" value="NC_007205.1"/>
</dbReference>
<dbReference type="Proteomes" id="UP000002528">
    <property type="component" value="Chromosome"/>
</dbReference>
<dbReference type="EMBL" id="CP000084">
    <property type="protein sequence ID" value="AAZ21384.1"/>
    <property type="molecule type" value="Genomic_DNA"/>
</dbReference>
<dbReference type="Gene3D" id="3.40.50.720">
    <property type="entry name" value="NAD(P)-binding Rossmann-like Domain"/>
    <property type="match status" value="1"/>
</dbReference>
<dbReference type="Pfam" id="PF16363">
    <property type="entry name" value="GDP_Man_Dehyd"/>
    <property type="match status" value="1"/>
</dbReference>
<dbReference type="STRING" id="335992.SAR11_1726"/>
<reference evidence="2 3" key="1">
    <citation type="journal article" date="2005" name="Science">
        <title>Genome streamlining in a cosmopolitan oceanic bacterium.</title>
        <authorList>
            <person name="Giovannoni S.J."/>
            <person name="Tripp H.J."/>
            <person name="Givan S."/>
            <person name="Podar M."/>
            <person name="Vergin K.L."/>
            <person name="Baptista D."/>
            <person name="Bibbs L."/>
            <person name="Eads J."/>
            <person name="Richardson T.H."/>
            <person name="Noordewier M."/>
            <person name="Rappe M.S."/>
            <person name="Short J.M."/>
            <person name="Carrington J.C."/>
            <person name="Mathur E.J."/>
        </authorList>
    </citation>
    <scope>NUCLEOTIDE SEQUENCE [LARGE SCALE GENOMIC DNA]</scope>
    <source>
        <strain evidence="2 3">HTCC1062</strain>
    </source>
</reference>
<gene>
    <name evidence="2" type="ordered locus">SAR11_1726</name>
</gene>
<dbReference type="KEGG" id="pub:SAR11_1726"/>
<name>Q4FN55_PELUB</name>
<evidence type="ECO:0000313" key="2">
    <source>
        <dbReference type="EMBL" id="AAZ21384.1"/>
    </source>
</evidence>
<accession>Q4FN55</accession>
<feature type="domain" description="NAD(P)-binding" evidence="1">
    <location>
        <begin position="2"/>
        <end position="35"/>
    </location>
</feature>
<dbReference type="AlphaFoldDB" id="Q4FN55"/>
<evidence type="ECO:0000259" key="1">
    <source>
        <dbReference type="Pfam" id="PF16363"/>
    </source>
</evidence>
<sequence>MRLFKNYKFDEDYNLAAQSLVGTSFVNPIFTSQITCKNYVKKLFKKSC</sequence>
<dbReference type="HOGENOM" id="CLU_3213869_0_0_5"/>
<evidence type="ECO:0000313" key="3">
    <source>
        <dbReference type="Proteomes" id="UP000002528"/>
    </source>
</evidence>
<dbReference type="GeneID" id="77093595"/>
<keyword evidence="3" id="KW-1185">Reference proteome</keyword>
<proteinExistence type="predicted"/>